<dbReference type="Proteomes" id="UP000601435">
    <property type="component" value="Unassembled WGS sequence"/>
</dbReference>
<comment type="caution">
    <text evidence="1">The sequence shown here is derived from an EMBL/GenBank/DDBJ whole genome shotgun (WGS) entry which is preliminary data.</text>
</comment>
<name>A0A813AYI3_9DINO</name>
<dbReference type="EMBL" id="CAJNJA010064187">
    <property type="protein sequence ID" value="CAE7881756.1"/>
    <property type="molecule type" value="Genomic_DNA"/>
</dbReference>
<proteinExistence type="predicted"/>
<keyword evidence="2" id="KW-1185">Reference proteome</keyword>
<reference evidence="1" key="1">
    <citation type="submission" date="2021-02" db="EMBL/GenBank/DDBJ databases">
        <authorList>
            <person name="Dougan E. K."/>
            <person name="Rhodes N."/>
            <person name="Thang M."/>
            <person name="Chan C."/>
        </authorList>
    </citation>
    <scope>NUCLEOTIDE SEQUENCE</scope>
</reference>
<evidence type="ECO:0000313" key="2">
    <source>
        <dbReference type="Proteomes" id="UP000601435"/>
    </source>
</evidence>
<accession>A0A813AYI3</accession>
<protein>
    <submittedName>
        <fullName evidence="1">Uncharacterized protein</fullName>
    </submittedName>
</protein>
<dbReference type="AlphaFoldDB" id="A0A813AYI3"/>
<gene>
    <name evidence="1" type="ORF">SNEC2469_LOCUS28975</name>
</gene>
<evidence type="ECO:0000313" key="1">
    <source>
        <dbReference type="EMBL" id="CAE7881756.1"/>
    </source>
</evidence>
<organism evidence="1 2">
    <name type="scientific">Symbiodinium necroappetens</name>
    <dbReference type="NCBI Taxonomy" id="1628268"/>
    <lineage>
        <taxon>Eukaryota</taxon>
        <taxon>Sar</taxon>
        <taxon>Alveolata</taxon>
        <taxon>Dinophyceae</taxon>
        <taxon>Suessiales</taxon>
        <taxon>Symbiodiniaceae</taxon>
        <taxon>Symbiodinium</taxon>
    </lineage>
</organism>
<dbReference type="OrthoDB" id="414193at2759"/>
<sequence>MAAKFLSKPCRQHREFQKAPVSLSRGDTVLMPSMQESPLRCSERLLRTVCKILARRISHPALEDKSAASKSRHHRLSPCEAKHFTCPELGGSKNKNLLKISFEPRATTSKQAFGKGFGCGTNPASASLRAIRTQRLDT</sequence>